<evidence type="ECO:0000256" key="2">
    <source>
        <dbReference type="ARBA" id="ARBA00023015"/>
    </source>
</evidence>
<feature type="compositionally biased region" description="Polar residues" evidence="8">
    <location>
        <begin position="231"/>
        <end position="250"/>
    </location>
</feature>
<name>A0A8J5QRQ3_9ASCO</name>
<dbReference type="PROSITE" id="PS00686">
    <property type="entry name" value="NFYA_HAP2_1"/>
    <property type="match status" value="1"/>
</dbReference>
<dbReference type="Proteomes" id="UP000694255">
    <property type="component" value="Unassembled WGS sequence"/>
</dbReference>
<gene>
    <name evidence="9" type="ORF">J8A68_001159</name>
</gene>
<evidence type="ECO:0000256" key="6">
    <source>
        <dbReference type="ARBA" id="ARBA00023242"/>
    </source>
</evidence>
<dbReference type="GO" id="GO:0016602">
    <property type="term" value="C:CCAAT-binding factor complex"/>
    <property type="evidence" value="ECO:0007669"/>
    <property type="project" value="InterPro"/>
</dbReference>
<evidence type="ECO:0000313" key="10">
    <source>
        <dbReference type="Proteomes" id="UP000694255"/>
    </source>
</evidence>
<proteinExistence type="inferred from homology"/>
<sequence>MTSLQNAVSDSYYQDATVTYYSSGPNPANSHPSDGQLASQSLQPQQEQQQQQPLIDHQTGSPTSSVSSHSTAYYESVPPTSIPDQSPPMQHQQYYDPEEEVDASSPPAGEPAEQPFYVNAKQYHRILKRRIARAKLEENLKIARRRKPYDVLRSVFVRYSSGSPVPPWFLTAAEIAEKERLDKLKELENQGQNTEGAANNNNNNNNSTDPESTSTNDTVGGSLDNLAADQTEGQVKGESTQEQRPLSNGDSVYHVINGTAEHPQSEQISSAQAESN</sequence>
<dbReference type="Pfam" id="PF02045">
    <property type="entry name" value="CBFB_NFYA"/>
    <property type="match status" value="1"/>
</dbReference>
<feature type="compositionally biased region" description="Polar residues" evidence="8">
    <location>
        <begin position="78"/>
        <end position="93"/>
    </location>
</feature>
<feature type="compositionally biased region" description="Low complexity" evidence="8">
    <location>
        <begin position="265"/>
        <end position="276"/>
    </location>
</feature>
<keyword evidence="5 7" id="KW-0804">Transcription</keyword>
<evidence type="ECO:0000256" key="5">
    <source>
        <dbReference type="ARBA" id="ARBA00023163"/>
    </source>
</evidence>
<feature type="compositionally biased region" description="Low complexity" evidence="8">
    <location>
        <begin position="191"/>
        <end position="218"/>
    </location>
</feature>
<evidence type="ECO:0000256" key="1">
    <source>
        <dbReference type="ARBA" id="ARBA00004123"/>
    </source>
</evidence>
<dbReference type="PROSITE" id="PS51152">
    <property type="entry name" value="NFYA_HAP2_2"/>
    <property type="match status" value="1"/>
</dbReference>
<dbReference type="GeneID" id="73467960"/>
<evidence type="ECO:0000256" key="8">
    <source>
        <dbReference type="SAM" id="MobiDB-lite"/>
    </source>
</evidence>
<dbReference type="OrthoDB" id="1097733at2759"/>
<reference evidence="9 10" key="1">
    <citation type="journal article" date="2021" name="DNA Res.">
        <title>Genome analysis of Candida subhashii reveals its hybrid nature and dual mitochondrial genome conformations.</title>
        <authorList>
            <person name="Mixao V."/>
            <person name="Hegedusova E."/>
            <person name="Saus E."/>
            <person name="Pryszcz L.P."/>
            <person name="Cillingova A."/>
            <person name="Nosek J."/>
            <person name="Gabaldon T."/>
        </authorList>
    </citation>
    <scope>NUCLEOTIDE SEQUENCE [LARGE SCALE GENOMIC DNA]</scope>
    <source>
        <strain evidence="9 10">CBS 10753</strain>
    </source>
</reference>
<comment type="function">
    <text evidence="7">Component of the sequence-specific heterotrimeric transcription factor (NF-Y) which specifically recognizes a 5'-CCAAT-3' box motif found in the promoters of its target genes.</text>
</comment>
<evidence type="ECO:0000256" key="4">
    <source>
        <dbReference type="ARBA" id="ARBA00023159"/>
    </source>
</evidence>
<feature type="region of interest" description="Disordered" evidence="8">
    <location>
        <begin position="191"/>
        <end position="276"/>
    </location>
</feature>
<accession>A0A8J5QRQ3</accession>
<keyword evidence="10" id="KW-1185">Reference proteome</keyword>
<dbReference type="AlphaFoldDB" id="A0A8J5QRQ3"/>
<feature type="region of interest" description="Disordered" evidence="8">
    <location>
        <begin position="18"/>
        <end position="114"/>
    </location>
</feature>
<keyword evidence="6 7" id="KW-0539">Nucleus</keyword>
<comment type="caution">
    <text evidence="9">The sequence shown here is derived from an EMBL/GenBank/DDBJ whole genome shotgun (WGS) entry which is preliminary data.</text>
</comment>
<dbReference type="GO" id="GO:0003700">
    <property type="term" value="F:DNA-binding transcription factor activity"/>
    <property type="evidence" value="ECO:0007669"/>
    <property type="project" value="UniProtKB-UniRule"/>
</dbReference>
<dbReference type="RefSeq" id="XP_049265703.1">
    <property type="nucleotide sequence ID" value="XM_049404783.1"/>
</dbReference>
<dbReference type="InterPro" id="IPR018362">
    <property type="entry name" value="CCAAT-binding_factor_CS"/>
</dbReference>
<comment type="subcellular location">
    <subcellularLocation>
        <location evidence="1 7">Nucleus</location>
    </subcellularLocation>
</comment>
<dbReference type="PANTHER" id="PTHR12632">
    <property type="entry name" value="TRANSCRIPTION FACTOR NF-Y ALPHA-RELATED"/>
    <property type="match status" value="1"/>
</dbReference>
<keyword evidence="2 7" id="KW-0805">Transcription regulation</keyword>
<evidence type="ECO:0000313" key="9">
    <source>
        <dbReference type="EMBL" id="KAG7665471.1"/>
    </source>
</evidence>
<protein>
    <recommendedName>
        <fullName evidence="7">Transcriptional activator HAP2</fullName>
    </recommendedName>
</protein>
<feature type="compositionally biased region" description="Polar residues" evidence="8">
    <location>
        <begin position="18"/>
        <end position="33"/>
    </location>
</feature>
<keyword evidence="3 7" id="KW-0238">DNA-binding</keyword>
<feature type="compositionally biased region" description="Low complexity" evidence="8">
    <location>
        <begin position="36"/>
        <end position="71"/>
    </location>
</feature>
<organism evidence="9 10">
    <name type="scientific">[Candida] subhashii</name>
    <dbReference type="NCBI Taxonomy" id="561895"/>
    <lineage>
        <taxon>Eukaryota</taxon>
        <taxon>Fungi</taxon>
        <taxon>Dikarya</taxon>
        <taxon>Ascomycota</taxon>
        <taxon>Saccharomycotina</taxon>
        <taxon>Pichiomycetes</taxon>
        <taxon>Debaryomycetaceae</taxon>
        <taxon>Spathaspora</taxon>
    </lineage>
</organism>
<dbReference type="InterPro" id="IPR001289">
    <property type="entry name" value="NFYA"/>
</dbReference>
<comment type="similarity">
    <text evidence="7">Belongs to the NFYA/HAP2 subunit family.</text>
</comment>
<dbReference type="EMBL" id="JAGSYN010000050">
    <property type="protein sequence ID" value="KAG7665471.1"/>
    <property type="molecule type" value="Genomic_DNA"/>
</dbReference>
<evidence type="ECO:0000256" key="7">
    <source>
        <dbReference type="RuleBase" id="RU367155"/>
    </source>
</evidence>
<comment type="subunit">
    <text evidence="7">Heterotrimer.</text>
</comment>
<dbReference type="GO" id="GO:0003677">
    <property type="term" value="F:DNA binding"/>
    <property type="evidence" value="ECO:0007669"/>
    <property type="project" value="UniProtKB-KW"/>
</dbReference>
<keyword evidence="4" id="KW-0010">Activator</keyword>
<evidence type="ECO:0000256" key="3">
    <source>
        <dbReference type="ARBA" id="ARBA00023125"/>
    </source>
</evidence>
<dbReference type="SMART" id="SM00521">
    <property type="entry name" value="CBF"/>
    <property type="match status" value="1"/>
</dbReference>